<dbReference type="AlphaFoldDB" id="A0A139SX84"/>
<dbReference type="PANTHER" id="PTHR11102">
    <property type="entry name" value="SEL-1-LIKE PROTEIN"/>
    <property type="match status" value="1"/>
</dbReference>
<evidence type="ECO:0000313" key="2">
    <source>
        <dbReference type="Proteomes" id="UP000072660"/>
    </source>
</evidence>
<dbReference type="SMART" id="SM00671">
    <property type="entry name" value="SEL1"/>
    <property type="match status" value="5"/>
</dbReference>
<protein>
    <recommendedName>
        <fullName evidence="3">Sel1 repeat family protein</fullName>
    </recommendedName>
</protein>
<dbReference type="SUPFAM" id="SSF81901">
    <property type="entry name" value="HCP-like"/>
    <property type="match status" value="2"/>
</dbReference>
<dbReference type="PANTHER" id="PTHR11102:SF160">
    <property type="entry name" value="ERAD-ASSOCIATED E3 UBIQUITIN-PROTEIN LIGASE COMPONENT HRD3"/>
    <property type="match status" value="1"/>
</dbReference>
<evidence type="ECO:0000313" key="1">
    <source>
        <dbReference type="EMBL" id="KXU39196.1"/>
    </source>
</evidence>
<dbReference type="Proteomes" id="UP000072660">
    <property type="component" value="Unassembled WGS sequence"/>
</dbReference>
<accession>A0A139SX84</accession>
<dbReference type="RefSeq" id="WP_068387141.1">
    <property type="nucleotide sequence ID" value="NZ_LSZO01000034.1"/>
</dbReference>
<dbReference type="InterPro" id="IPR011990">
    <property type="entry name" value="TPR-like_helical_dom_sf"/>
</dbReference>
<organism evidence="1 2">
    <name type="scientific">Ventosimonas gracilis</name>
    <dbReference type="NCBI Taxonomy" id="1680762"/>
    <lineage>
        <taxon>Bacteria</taxon>
        <taxon>Pseudomonadati</taxon>
        <taxon>Pseudomonadota</taxon>
        <taxon>Gammaproteobacteria</taxon>
        <taxon>Pseudomonadales</taxon>
        <taxon>Ventosimonadaceae</taxon>
        <taxon>Ventosimonas</taxon>
    </lineage>
</organism>
<dbReference type="Gene3D" id="1.25.40.10">
    <property type="entry name" value="Tetratricopeptide repeat domain"/>
    <property type="match status" value="2"/>
</dbReference>
<dbReference type="InterPro" id="IPR050767">
    <property type="entry name" value="Sel1_AlgK"/>
</dbReference>
<comment type="caution">
    <text evidence="1">The sequence shown here is derived from an EMBL/GenBank/DDBJ whole genome shotgun (WGS) entry which is preliminary data.</text>
</comment>
<dbReference type="EMBL" id="LSZO01000034">
    <property type="protein sequence ID" value="KXU39196.1"/>
    <property type="molecule type" value="Genomic_DNA"/>
</dbReference>
<dbReference type="Pfam" id="PF08238">
    <property type="entry name" value="Sel1"/>
    <property type="match status" value="6"/>
</dbReference>
<sequence length="327" mass="37962">MNAKNNILHLLLILLLNPLIPAFAGLDHRPRYYYQAPQSYLAFKTSQALAKKGDALAQFTLCLAYRFGKYVRKNAEKTLFWCKTAANQGLAQAQEYLGYMYLDGNPVEKDYAQALHWFQIASAQNNKDAQYYLGQMYDYGWGVNPDHDKAIYFYQLSAAQNNYDAKKALDKILERYRDFEKKLPRARQGDKSAQWDCASLCLGIWREQVIRKECSEAIDWLISSAEQGYKFSQKYLAEFYLKGKHVEQNYPKALYFFQRVAEQGDYHAQYLIGTMYEEGLGVDKNQSEAIRWYQLSAAQGHWGAKKALRRIRYGFLGTWFSETFPGL</sequence>
<dbReference type="OrthoDB" id="9792653at2"/>
<gene>
    <name evidence="1" type="ORF">AXE65_09815</name>
</gene>
<proteinExistence type="predicted"/>
<name>A0A139SX84_9GAMM</name>
<evidence type="ECO:0008006" key="3">
    <source>
        <dbReference type="Google" id="ProtNLM"/>
    </source>
</evidence>
<keyword evidence="2" id="KW-1185">Reference proteome</keyword>
<reference evidence="1 2" key="1">
    <citation type="submission" date="2016-02" db="EMBL/GenBank/DDBJ databases">
        <authorList>
            <person name="Wen L."/>
            <person name="He K."/>
            <person name="Yang H."/>
        </authorList>
    </citation>
    <scope>NUCLEOTIDE SEQUENCE [LARGE SCALE GENOMIC DNA]</scope>
    <source>
        <strain evidence="1 2">CV58</strain>
    </source>
</reference>
<dbReference type="InterPro" id="IPR006597">
    <property type="entry name" value="Sel1-like"/>
</dbReference>